<keyword evidence="7" id="KW-1185">Reference proteome</keyword>
<evidence type="ECO:0000256" key="4">
    <source>
        <dbReference type="PROSITE-ProRule" id="PRU00409"/>
    </source>
</evidence>
<dbReference type="PANTHER" id="PTHR43585:SF2">
    <property type="entry name" value="ATP-GRASP ENZYME FSQD"/>
    <property type="match status" value="1"/>
</dbReference>
<dbReference type="OrthoDB" id="1195727at2"/>
<dbReference type="PROSITE" id="PS50975">
    <property type="entry name" value="ATP_GRASP"/>
    <property type="match status" value="1"/>
</dbReference>
<dbReference type="Gene3D" id="3.30.470.20">
    <property type="entry name" value="ATP-grasp fold, B domain"/>
    <property type="match status" value="1"/>
</dbReference>
<dbReference type="SUPFAM" id="SSF56059">
    <property type="entry name" value="Glutathione synthetase ATP-binding domain-like"/>
    <property type="match status" value="1"/>
</dbReference>
<evidence type="ECO:0000256" key="1">
    <source>
        <dbReference type="ARBA" id="ARBA00022598"/>
    </source>
</evidence>
<evidence type="ECO:0000313" key="7">
    <source>
        <dbReference type="Proteomes" id="UP000254808"/>
    </source>
</evidence>
<name>A0A345UJB1_9BACT</name>
<dbReference type="AlphaFoldDB" id="A0A345UJB1"/>
<evidence type="ECO:0000259" key="5">
    <source>
        <dbReference type="PROSITE" id="PS50975"/>
    </source>
</evidence>
<dbReference type="Gene3D" id="3.40.50.20">
    <property type="match status" value="1"/>
</dbReference>
<dbReference type="GO" id="GO:0005524">
    <property type="term" value="F:ATP binding"/>
    <property type="evidence" value="ECO:0007669"/>
    <property type="project" value="UniProtKB-UniRule"/>
</dbReference>
<reference evidence="6 7" key="1">
    <citation type="submission" date="2018-03" db="EMBL/GenBank/DDBJ databases">
        <title>Phenotypic and genomic properties of Cyclonatronum proteinivorum gen. nov., sp. nov., a haloalkaliphilic bacteroidete from soda lakes possessing Na+-translocating rhodopsin.</title>
        <authorList>
            <person name="Toshchakov S.V."/>
            <person name="Korzhenkov A."/>
            <person name="Samarov N.I."/>
            <person name="Kublanov I.V."/>
            <person name="Muntyan M.S."/>
            <person name="Sorokin D.Y."/>
        </authorList>
    </citation>
    <scope>NUCLEOTIDE SEQUENCE [LARGE SCALE GENOMIC DNA]</scope>
    <source>
        <strain evidence="6 7">Omega</strain>
    </source>
</reference>
<protein>
    <submittedName>
        <fullName evidence="6">D-ala D-ala ligase C-terminus</fullName>
    </submittedName>
</protein>
<gene>
    <name evidence="6" type="ORF">CYPRO_1306</name>
</gene>
<dbReference type="RefSeq" id="WP_114983828.1">
    <property type="nucleotide sequence ID" value="NZ_CP027806.1"/>
</dbReference>
<keyword evidence="3 4" id="KW-0067">ATP-binding</keyword>
<dbReference type="GO" id="GO:0008716">
    <property type="term" value="F:D-alanine-D-alanine ligase activity"/>
    <property type="evidence" value="ECO:0007669"/>
    <property type="project" value="InterPro"/>
</dbReference>
<keyword evidence="1 6" id="KW-0436">Ligase</keyword>
<evidence type="ECO:0000256" key="2">
    <source>
        <dbReference type="ARBA" id="ARBA00022741"/>
    </source>
</evidence>
<dbReference type="InterPro" id="IPR011761">
    <property type="entry name" value="ATP-grasp"/>
</dbReference>
<proteinExistence type="predicted"/>
<dbReference type="KEGG" id="cprv:CYPRO_1306"/>
<accession>A0A345UJB1</accession>
<feature type="domain" description="ATP-grasp" evidence="5">
    <location>
        <begin position="123"/>
        <end position="317"/>
    </location>
</feature>
<evidence type="ECO:0000313" key="6">
    <source>
        <dbReference type="EMBL" id="AXJ00563.1"/>
    </source>
</evidence>
<dbReference type="Gene3D" id="3.30.1490.20">
    <property type="entry name" value="ATP-grasp fold, A domain"/>
    <property type="match status" value="1"/>
</dbReference>
<keyword evidence="2 4" id="KW-0547">Nucleotide-binding</keyword>
<dbReference type="EMBL" id="CP027806">
    <property type="protein sequence ID" value="AXJ00563.1"/>
    <property type="molecule type" value="Genomic_DNA"/>
</dbReference>
<dbReference type="InterPro" id="IPR052032">
    <property type="entry name" value="ATP-dep_AA_Ligase"/>
</dbReference>
<organism evidence="6 7">
    <name type="scientific">Cyclonatronum proteinivorum</name>
    <dbReference type="NCBI Taxonomy" id="1457365"/>
    <lineage>
        <taxon>Bacteria</taxon>
        <taxon>Pseudomonadati</taxon>
        <taxon>Balneolota</taxon>
        <taxon>Balneolia</taxon>
        <taxon>Balneolales</taxon>
        <taxon>Cyclonatronaceae</taxon>
        <taxon>Cyclonatronum</taxon>
    </lineage>
</organism>
<dbReference type="Proteomes" id="UP000254808">
    <property type="component" value="Chromosome"/>
</dbReference>
<sequence>MSDKQSLTYLCISTYFKGGAFLESCHAEGNTVYLLTAKKLENDPWPRHAVQEFFYLEDEDNSAENIDRILKGFAWLIKEKNIDRVVALDDFDVEKAAAIREEFRIPGMGQTTARYFRDKLAMRLKAQEEGIPVPPFTDLFKDAHINHFADTVKPPYVVKPRSEASAMGIKKVHSKEELWEAVHSLGEERYRFLAEQFKPGDVYHADSLTFDSKVLFCSVSRYLSTPFEVAHGAGIFRSMTCDPKSKETKALVKLNKLVMKGFGMRYSASHTEFIHCHEDGKFYFLETSSRVGGAHLAEMVEFATGINLWREWARVEHASALKMDYKLPEQRKLNGGILVSLARYEHPDQSCFNAPEVQWTIVKKWHVGTIVVSESADRVRELLDEYAGVVQRDFHASAPLPDKATE</sequence>
<dbReference type="InterPro" id="IPR011095">
    <property type="entry name" value="Dala_Dala_lig_C"/>
</dbReference>
<evidence type="ECO:0000256" key="3">
    <source>
        <dbReference type="ARBA" id="ARBA00022840"/>
    </source>
</evidence>
<dbReference type="Pfam" id="PF07478">
    <property type="entry name" value="Dala_Dala_lig_C"/>
    <property type="match status" value="1"/>
</dbReference>
<dbReference type="InterPro" id="IPR013815">
    <property type="entry name" value="ATP_grasp_subdomain_1"/>
</dbReference>
<dbReference type="GO" id="GO:0046872">
    <property type="term" value="F:metal ion binding"/>
    <property type="evidence" value="ECO:0007669"/>
    <property type="project" value="InterPro"/>
</dbReference>
<dbReference type="PANTHER" id="PTHR43585">
    <property type="entry name" value="FUMIPYRROLE BIOSYNTHESIS PROTEIN C"/>
    <property type="match status" value="1"/>
</dbReference>